<dbReference type="PANTHER" id="PTHR43283:SF3">
    <property type="entry name" value="BETA-LACTAMASE FAMILY PROTEIN (AFU_ORTHOLOGUE AFUA_5G07500)"/>
    <property type="match status" value="1"/>
</dbReference>
<dbReference type="GO" id="GO:0016787">
    <property type="term" value="F:hydrolase activity"/>
    <property type="evidence" value="ECO:0007669"/>
    <property type="project" value="UniProtKB-KW"/>
</dbReference>
<dbReference type="InterPro" id="IPR012338">
    <property type="entry name" value="Beta-lactam/transpept-like"/>
</dbReference>
<dbReference type="Pfam" id="PF00144">
    <property type="entry name" value="Beta-lactamase"/>
    <property type="match status" value="1"/>
</dbReference>
<dbReference type="InterPro" id="IPR050789">
    <property type="entry name" value="Diverse_Enzym_Activities"/>
</dbReference>
<evidence type="ECO:0000259" key="1">
    <source>
        <dbReference type="Pfam" id="PF00144"/>
    </source>
</evidence>
<dbReference type="EMBL" id="RFFH01000001">
    <property type="protein sequence ID" value="RMI34835.1"/>
    <property type="molecule type" value="Genomic_DNA"/>
</dbReference>
<protein>
    <submittedName>
        <fullName evidence="2">Class A beta-lactamase-related serine hydrolase</fullName>
    </submittedName>
</protein>
<dbReference type="OrthoDB" id="262125at2"/>
<comment type="caution">
    <text evidence="2">The sequence shown here is derived from an EMBL/GenBank/DDBJ whole genome shotgun (WGS) entry which is preliminary data.</text>
</comment>
<dbReference type="RefSeq" id="WP_122185805.1">
    <property type="nucleotide sequence ID" value="NZ_RFFH01000001.1"/>
</dbReference>
<dbReference type="PANTHER" id="PTHR43283">
    <property type="entry name" value="BETA-LACTAMASE-RELATED"/>
    <property type="match status" value="1"/>
</dbReference>
<dbReference type="Proteomes" id="UP000279275">
    <property type="component" value="Unassembled WGS sequence"/>
</dbReference>
<evidence type="ECO:0000313" key="3">
    <source>
        <dbReference type="Proteomes" id="UP000279275"/>
    </source>
</evidence>
<organism evidence="2 3">
    <name type="scientific">Nocardia stercoris</name>
    <dbReference type="NCBI Taxonomy" id="2483361"/>
    <lineage>
        <taxon>Bacteria</taxon>
        <taxon>Bacillati</taxon>
        <taxon>Actinomycetota</taxon>
        <taxon>Actinomycetes</taxon>
        <taxon>Mycobacteriales</taxon>
        <taxon>Nocardiaceae</taxon>
        <taxon>Nocardia</taxon>
    </lineage>
</organism>
<keyword evidence="3" id="KW-1185">Reference proteome</keyword>
<dbReference type="InterPro" id="IPR001466">
    <property type="entry name" value="Beta-lactam-related"/>
</dbReference>
<accession>A0A3M2LFT9</accession>
<dbReference type="SUPFAM" id="SSF56601">
    <property type="entry name" value="beta-lactamase/transpeptidase-like"/>
    <property type="match status" value="1"/>
</dbReference>
<name>A0A3M2LFT9_9NOCA</name>
<feature type="domain" description="Beta-lactamase-related" evidence="1">
    <location>
        <begin position="10"/>
        <end position="331"/>
    </location>
</feature>
<dbReference type="AlphaFoldDB" id="A0A3M2LFT9"/>
<reference evidence="2 3" key="1">
    <citation type="submission" date="2018-10" db="EMBL/GenBank/DDBJ databases">
        <title>Isolation from cow dung.</title>
        <authorList>
            <person name="Ling L."/>
        </authorList>
    </citation>
    <scope>NUCLEOTIDE SEQUENCE [LARGE SCALE GENOMIC DNA]</scope>
    <source>
        <strain evidence="2 3">NEAU-LL90</strain>
    </source>
</reference>
<sequence>MSDNTIALAEFVRATAAEFDVPGVAVGIWSGGAEIYVSHGVNSIVDPEPVDRDTVFVLGSLAKPFTATALMRLVADGRVELDAPVRRYLPEFTLPDEQAAAEITVRQLLNHTAGLDWRLRDDTGEGDDALASYVAKLADLALIGKPGEQASYSQIGFNLAGRIIEKVTGETFENAVGSLLLEPAGLAHTTYADLPAVTHRVSKGHNRNEDGTLSDAGRWKDSRANNAGGAAASSVADVLRLARLHLRDGRTDDGVRLLPADLVRQMREPTVEVPNSSLADAFGICWFLKEIAGTATFGHGGSTNGQFTDLLIVPGHDFAITVATNEGPDGGMAVIKAVTAWALEHYLGLVDVAPEPIPFDPARAAEIVGTYGNDVMTVDIATDGTGLTIECMIRPEIRAAAGAEVPADLPAAPMGLLPGDTDEYIVTAGGLEGQRGRFSRAADGTVTGFGLAGRAFTRR</sequence>
<gene>
    <name evidence="2" type="ORF">EBN03_00135</name>
</gene>
<proteinExistence type="predicted"/>
<dbReference type="Gene3D" id="3.40.710.10">
    <property type="entry name" value="DD-peptidase/beta-lactamase superfamily"/>
    <property type="match status" value="1"/>
</dbReference>
<keyword evidence="2" id="KW-0378">Hydrolase</keyword>
<evidence type="ECO:0000313" key="2">
    <source>
        <dbReference type="EMBL" id="RMI34835.1"/>
    </source>
</evidence>